<dbReference type="Proteomes" id="UP001223886">
    <property type="component" value="Unassembled WGS sequence"/>
</dbReference>
<comment type="caution">
    <text evidence="1">The sequence shown here is derived from an EMBL/GenBank/DDBJ whole genome shotgun (WGS) entry which is preliminary data.</text>
</comment>
<organism evidence="1 2">
    <name type="scientific">Thermoanaerobacter pentosaceus</name>
    <dbReference type="NCBI Taxonomy" id="694059"/>
    <lineage>
        <taxon>Bacteria</taxon>
        <taxon>Bacillati</taxon>
        <taxon>Bacillota</taxon>
        <taxon>Clostridia</taxon>
        <taxon>Thermoanaerobacterales</taxon>
        <taxon>Thermoanaerobacteraceae</taxon>
        <taxon>Thermoanaerobacter</taxon>
    </lineage>
</organism>
<dbReference type="EMBL" id="JAURUP010000033">
    <property type="protein sequence ID" value="MDP9751784.1"/>
    <property type="molecule type" value="Genomic_DNA"/>
</dbReference>
<sequence length="62" mass="7301">MAQIEEIKKFLNDVKELIKAGAFVFVPRKKNMDSIKEAGLTVKHVKEIILDLTYKNYYRRSQ</sequence>
<proteinExistence type="predicted"/>
<evidence type="ECO:0000313" key="1">
    <source>
        <dbReference type="EMBL" id="MDP9751784.1"/>
    </source>
</evidence>
<name>A0ABT9M6M3_9THEO</name>
<protein>
    <submittedName>
        <fullName evidence="1">Uncharacterized protein</fullName>
    </submittedName>
</protein>
<keyword evidence="2" id="KW-1185">Reference proteome</keyword>
<accession>A0ABT9M6M3</accession>
<evidence type="ECO:0000313" key="2">
    <source>
        <dbReference type="Proteomes" id="UP001223886"/>
    </source>
</evidence>
<gene>
    <name evidence="1" type="ORF">J2S24_002302</name>
</gene>
<reference evidence="1 2" key="1">
    <citation type="submission" date="2023-07" db="EMBL/GenBank/DDBJ databases">
        <title>Genomic Encyclopedia of Type Strains, Phase IV (KMG-IV): sequencing the most valuable type-strain genomes for metagenomic binning, comparative biology and taxonomic classification.</title>
        <authorList>
            <person name="Goeker M."/>
        </authorList>
    </citation>
    <scope>NUCLEOTIDE SEQUENCE [LARGE SCALE GENOMIC DNA]</scope>
    <source>
        <strain evidence="1 2">DSM 25963</strain>
    </source>
</reference>